<dbReference type="InterPro" id="IPR000156">
    <property type="entry name" value="Ran_bind_dom"/>
</dbReference>
<feature type="compositionally biased region" description="Low complexity" evidence="3">
    <location>
        <begin position="446"/>
        <end position="457"/>
    </location>
</feature>
<feature type="compositionally biased region" description="Basic residues" evidence="3">
    <location>
        <begin position="92"/>
        <end position="102"/>
    </location>
</feature>
<feature type="compositionally biased region" description="Basic and acidic residues" evidence="3">
    <location>
        <begin position="79"/>
        <end position="91"/>
    </location>
</feature>
<organism evidence="5 6">
    <name type="scientific">Schizopora paradoxa</name>
    <dbReference type="NCBI Taxonomy" id="27342"/>
    <lineage>
        <taxon>Eukaryota</taxon>
        <taxon>Fungi</taxon>
        <taxon>Dikarya</taxon>
        <taxon>Basidiomycota</taxon>
        <taxon>Agaricomycotina</taxon>
        <taxon>Agaricomycetes</taxon>
        <taxon>Hymenochaetales</taxon>
        <taxon>Schizoporaceae</taxon>
        <taxon>Schizopora</taxon>
    </lineage>
</organism>
<dbReference type="PROSITE" id="PS50196">
    <property type="entry name" value="RANBD1"/>
    <property type="match status" value="1"/>
</dbReference>
<accession>A0A0H2SBL0</accession>
<comment type="subcellular location">
    <subcellularLocation>
        <location evidence="1">Nucleus</location>
    </subcellularLocation>
</comment>
<evidence type="ECO:0000313" key="6">
    <source>
        <dbReference type="Proteomes" id="UP000053477"/>
    </source>
</evidence>
<proteinExistence type="predicted"/>
<dbReference type="AlphaFoldDB" id="A0A0H2SBL0"/>
<dbReference type="PANTHER" id="PTHR23138:SF142">
    <property type="entry name" value="RAN-BINDING PROTEIN 3B-RELATED"/>
    <property type="match status" value="1"/>
</dbReference>
<feature type="compositionally biased region" description="Low complexity" evidence="3">
    <location>
        <begin position="426"/>
        <end position="439"/>
    </location>
</feature>
<evidence type="ECO:0000256" key="1">
    <source>
        <dbReference type="ARBA" id="ARBA00004123"/>
    </source>
</evidence>
<feature type="compositionally biased region" description="Acidic residues" evidence="3">
    <location>
        <begin position="499"/>
        <end position="509"/>
    </location>
</feature>
<dbReference type="InterPro" id="IPR045255">
    <property type="entry name" value="RanBP1-like"/>
</dbReference>
<feature type="compositionally biased region" description="Low complexity" evidence="3">
    <location>
        <begin position="376"/>
        <end position="391"/>
    </location>
</feature>
<dbReference type="SMART" id="SM00160">
    <property type="entry name" value="RanBD"/>
    <property type="match status" value="1"/>
</dbReference>
<dbReference type="InParanoid" id="A0A0H2SBL0"/>
<dbReference type="EMBL" id="KQ085889">
    <property type="protein sequence ID" value="KLO19108.1"/>
    <property type="molecule type" value="Genomic_DNA"/>
</dbReference>
<dbReference type="Gene3D" id="2.30.29.30">
    <property type="entry name" value="Pleckstrin-homology domain (PH domain)/Phosphotyrosine-binding domain (PTB)"/>
    <property type="match status" value="1"/>
</dbReference>
<evidence type="ECO:0000313" key="5">
    <source>
        <dbReference type="EMBL" id="KLO19108.1"/>
    </source>
</evidence>
<keyword evidence="2" id="KW-0539">Nucleus</keyword>
<dbReference type="STRING" id="27342.A0A0H2SBL0"/>
<dbReference type="Pfam" id="PF00638">
    <property type="entry name" value="Ran_BP1"/>
    <property type="match status" value="1"/>
</dbReference>
<dbReference type="SUPFAM" id="SSF50729">
    <property type="entry name" value="PH domain-like"/>
    <property type="match status" value="1"/>
</dbReference>
<feature type="compositionally biased region" description="Basic and acidic residues" evidence="3">
    <location>
        <begin position="62"/>
        <end position="72"/>
    </location>
</feature>
<evidence type="ECO:0000256" key="2">
    <source>
        <dbReference type="ARBA" id="ARBA00023242"/>
    </source>
</evidence>
<feature type="compositionally biased region" description="Polar residues" evidence="3">
    <location>
        <begin position="150"/>
        <end position="159"/>
    </location>
</feature>
<reference evidence="5 6" key="1">
    <citation type="submission" date="2015-04" db="EMBL/GenBank/DDBJ databases">
        <title>Complete genome sequence of Schizopora paradoxa KUC8140, a cosmopolitan wood degrader in East Asia.</title>
        <authorList>
            <consortium name="DOE Joint Genome Institute"/>
            <person name="Min B."/>
            <person name="Park H."/>
            <person name="Jang Y."/>
            <person name="Kim J.-J."/>
            <person name="Kim K.H."/>
            <person name="Pangilinan J."/>
            <person name="Lipzen A."/>
            <person name="Riley R."/>
            <person name="Grigoriev I.V."/>
            <person name="Spatafora J.W."/>
            <person name="Choi I.-G."/>
        </authorList>
    </citation>
    <scope>NUCLEOTIDE SEQUENCE [LARGE SCALE GENOMIC DNA]</scope>
    <source>
        <strain evidence="5 6">KUC8140</strain>
    </source>
</reference>
<dbReference type="GO" id="GO:0005634">
    <property type="term" value="C:nucleus"/>
    <property type="evidence" value="ECO:0007669"/>
    <property type="project" value="UniProtKB-SubCell"/>
</dbReference>
<gene>
    <name evidence="5" type="ORF">SCHPADRAFT_918793</name>
</gene>
<dbReference type="InterPro" id="IPR011993">
    <property type="entry name" value="PH-like_dom_sf"/>
</dbReference>
<sequence length="688" mass="73459">MTDTVNDDSPTLMPTGDDSPQRLPPTPPSPEESESSGEKSRYRSSSGTLSTMRNTRFLQISRARESANERSRRSPLRPRYADELSAEDLKERRIHVTKKNRVKLGPTAEEDETPPNSPQKAIVELATSPPHETKVRQISRKVRGLHWEDNSATDSQQENMDAVDTLPGAPDAPGEGEGIVGQASVEAEGSTQTPESTKEPIAVDQQEQVPADEPQHAAHDGMDTSADSDKTLKRTSTIESDSDDHENRLKRKMGDRVPSTSNDAAALGVSEPIKRARDETEDDDNPRERKRPSPPPEPTTNEDSNPKSVPEPETPAPKISGFLSYAGVASPFARAKGPVIFGSKSTPFAVANANASSSKEPAAGFSAPPKSTGAFSSAPSTSAISTPAAPIPTKAIPSGFAAFASSGLSSSPPTGVKRTGFEAFASSSSPFSAANRSKSPTGFLRGSGSSSSLGSGLNRSKSPSRRGGVTNAFKSYVHGGSAFGSSSTPPVKKLRAEQDSESEAADEEKDVFGKESSTSVLDNTTPDGSEEDEDKQSEAVFGNGDDDVGVLAEKDAKSESFTEQQVVTGEEDDETIFQVRGKLYHLSEENTWSERGTGLLKLNVRQTDGAGARLIMRKDAVLSLLLNVSLFKGMHCSSAQDPRYVRFSCFEGGKPVHYNLRVANAKLASDLLEEINTHVPSEQADEVV</sequence>
<keyword evidence="6" id="KW-1185">Reference proteome</keyword>
<dbReference type="Proteomes" id="UP000053477">
    <property type="component" value="Unassembled WGS sequence"/>
</dbReference>
<dbReference type="OrthoDB" id="185618at2759"/>
<feature type="compositionally biased region" description="Polar residues" evidence="3">
    <location>
        <begin position="47"/>
        <end position="58"/>
    </location>
</feature>
<feature type="domain" description="RanBD1" evidence="4">
    <location>
        <begin position="565"/>
        <end position="634"/>
    </location>
</feature>
<name>A0A0H2SBL0_9AGAM</name>
<feature type="region of interest" description="Disordered" evidence="3">
    <location>
        <begin position="426"/>
        <end position="548"/>
    </location>
</feature>
<evidence type="ECO:0000256" key="3">
    <source>
        <dbReference type="SAM" id="MobiDB-lite"/>
    </source>
</evidence>
<protein>
    <recommendedName>
        <fullName evidence="4">RanBD1 domain-containing protein</fullName>
    </recommendedName>
</protein>
<feature type="compositionally biased region" description="Basic and acidic residues" evidence="3">
    <location>
        <begin position="213"/>
        <end position="232"/>
    </location>
</feature>
<feature type="region of interest" description="Disordered" evidence="3">
    <location>
        <begin position="1"/>
        <end position="320"/>
    </location>
</feature>
<evidence type="ECO:0000259" key="4">
    <source>
        <dbReference type="PROSITE" id="PS50196"/>
    </source>
</evidence>
<feature type="compositionally biased region" description="Polar residues" evidence="3">
    <location>
        <begin position="515"/>
        <end position="527"/>
    </location>
</feature>
<dbReference type="PANTHER" id="PTHR23138">
    <property type="entry name" value="RAN BINDING PROTEIN"/>
    <property type="match status" value="1"/>
</dbReference>
<feature type="region of interest" description="Disordered" evidence="3">
    <location>
        <begin position="352"/>
        <end position="391"/>
    </location>
</feature>